<evidence type="ECO:0000259" key="1">
    <source>
        <dbReference type="PROSITE" id="PS50925"/>
    </source>
</evidence>
<dbReference type="SMART" id="SM01034">
    <property type="entry name" value="BLUF"/>
    <property type="match status" value="1"/>
</dbReference>
<evidence type="ECO:0000313" key="2">
    <source>
        <dbReference type="EMBL" id="MBV7380548.1"/>
    </source>
</evidence>
<sequence>MLCQIMYLSRSKHPKGHESDALILASAQARNEEMGLTGFLFRTEHSFLQILEGEEDKLDIVMNLIRGDSRHEITSEWPKQPAAERSFGSWAMGSGPIPRAEIEAMQDPKAGDDIVWSAMLGKLRELAQTAA</sequence>
<comment type="caution">
    <text evidence="2">The sequence shown here is derived from an EMBL/GenBank/DDBJ whole genome shotgun (WGS) entry which is preliminary data.</text>
</comment>
<keyword evidence="3" id="KW-1185">Reference proteome</keyword>
<proteinExistence type="predicted"/>
<gene>
    <name evidence="2" type="ORF">KJP28_16605</name>
</gene>
<evidence type="ECO:0000313" key="3">
    <source>
        <dbReference type="Proteomes" id="UP000756530"/>
    </source>
</evidence>
<dbReference type="RefSeq" id="WP_218393749.1">
    <property type="nucleotide sequence ID" value="NZ_JAHUZE010000004.1"/>
</dbReference>
<dbReference type="InterPro" id="IPR007024">
    <property type="entry name" value="BLUF_domain"/>
</dbReference>
<dbReference type="Proteomes" id="UP000756530">
    <property type="component" value="Unassembled WGS sequence"/>
</dbReference>
<dbReference type="Pfam" id="PF04940">
    <property type="entry name" value="BLUF"/>
    <property type="match status" value="1"/>
</dbReference>
<feature type="domain" description="BLUF" evidence="1">
    <location>
        <begin position="2"/>
        <end position="93"/>
    </location>
</feature>
<reference evidence="2 3" key="1">
    <citation type="submission" date="2021-05" db="EMBL/GenBank/DDBJ databases">
        <title>Culturable bacteria isolated from Daya Bay.</title>
        <authorList>
            <person name="Zheng W."/>
            <person name="Yu S."/>
            <person name="Huang Y."/>
        </authorList>
    </citation>
    <scope>NUCLEOTIDE SEQUENCE [LARGE SCALE GENOMIC DNA]</scope>
    <source>
        <strain evidence="2 3">DP4N28-5</strain>
    </source>
</reference>
<organism evidence="2 3">
    <name type="scientific">Maritimibacter dapengensis</name>
    <dbReference type="NCBI Taxonomy" id="2836868"/>
    <lineage>
        <taxon>Bacteria</taxon>
        <taxon>Pseudomonadati</taxon>
        <taxon>Pseudomonadota</taxon>
        <taxon>Alphaproteobacteria</taxon>
        <taxon>Rhodobacterales</taxon>
        <taxon>Roseobacteraceae</taxon>
        <taxon>Maritimibacter</taxon>
    </lineage>
</organism>
<protein>
    <submittedName>
        <fullName evidence="2">BLUF domain-containing protein</fullName>
    </submittedName>
</protein>
<dbReference type="EMBL" id="JAHUZE010000004">
    <property type="protein sequence ID" value="MBV7380548.1"/>
    <property type="molecule type" value="Genomic_DNA"/>
</dbReference>
<accession>A0ABS6T5J9</accession>
<name>A0ABS6T5J9_9RHOB</name>
<dbReference type="PROSITE" id="PS50925">
    <property type="entry name" value="BLUF"/>
    <property type="match status" value="1"/>
</dbReference>